<dbReference type="PROSITE" id="PS50181">
    <property type="entry name" value="FBOX"/>
    <property type="match status" value="1"/>
</dbReference>
<protein>
    <submittedName>
        <fullName evidence="3">F-box domain</fullName>
    </submittedName>
</protein>
<accession>A0A8T1YYE0</accession>
<feature type="domain" description="F-box" evidence="2">
    <location>
        <begin position="11"/>
        <end position="47"/>
    </location>
</feature>
<organism evidence="3 4">
    <name type="scientific">Arabidopsis thaliana x Arabidopsis arenosa</name>
    <dbReference type="NCBI Taxonomy" id="1240361"/>
    <lineage>
        <taxon>Eukaryota</taxon>
        <taxon>Viridiplantae</taxon>
        <taxon>Streptophyta</taxon>
        <taxon>Embryophyta</taxon>
        <taxon>Tracheophyta</taxon>
        <taxon>Spermatophyta</taxon>
        <taxon>Magnoliopsida</taxon>
        <taxon>eudicotyledons</taxon>
        <taxon>Gunneridae</taxon>
        <taxon>Pentapetalae</taxon>
        <taxon>rosids</taxon>
        <taxon>malvids</taxon>
        <taxon>Brassicales</taxon>
        <taxon>Brassicaceae</taxon>
        <taxon>Camelineae</taxon>
        <taxon>Arabidopsis</taxon>
    </lineage>
</organism>
<dbReference type="Pfam" id="PF08387">
    <property type="entry name" value="FBD"/>
    <property type="match status" value="1"/>
</dbReference>
<evidence type="ECO:0000259" key="2">
    <source>
        <dbReference type="PROSITE" id="PS50181"/>
    </source>
</evidence>
<feature type="transmembrane region" description="Helical" evidence="1">
    <location>
        <begin position="121"/>
        <end position="148"/>
    </location>
</feature>
<name>A0A8T1YYE0_9BRAS</name>
<proteinExistence type="predicted"/>
<gene>
    <name evidence="3" type="ORF">ISN45_Aa06g018580</name>
</gene>
<keyword evidence="1" id="KW-1133">Transmembrane helix</keyword>
<comment type="caution">
    <text evidence="3">The sequence shown here is derived from an EMBL/GenBank/DDBJ whole genome shotgun (WGS) entry which is preliminary data.</text>
</comment>
<dbReference type="EMBL" id="JAEFBK010000011">
    <property type="protein sequence ID" value="KAG7551156.1"/>
    <property type="molecule type" value="Genomic_DNA"/>
</dbReference>
<evidence type="ECO:0000313" key="4">
    <source>
        <dbReference type="Proteomes" id="UP000694240"/>
    </source>
</evidence>
<dbReference type="PANTHER" id="PTHR31900">
    <property type="entry name" value="F-BOX/RNI SUPERFAMILY PROTEIN-RELATED"/>
    <property type="match status" value="1"/>
</dbReference>
<evidence type="ECO:0000313" key="3">
    <source>
        <dbReference type="EMBL" id="KAG7551156.1"/>
    </source>
</evidence>
<dbReference type="Proteomes" id="UP000694240">
    <property type="component" value="Chromosome 11"/>
</dbReference>
<dbReference type="Pfam" id="PF00646">
    <property type="entry name" value="F-box"/>
    <property type="match status" value="1"/>
</dbReference>
<dbReference type="InterPro" id="IPR006566">
    <property type="entry name" value="FBD"/>
</dbReference>
<dbReference type="InterPro" id="IPR050232">
    <property type="entry name" value="FBL13/AtMIF1-like"/>
</dbReference>
<dbReference type="CDD" id="cd22160">
    <property type="entry name" value="F-box_AtFBL13-like"/>
    <property type="match status" value="1"/>
</dbReference>
<dbReference type="AlphaFoldDB" id="A0A8T1YYE0"/>
<reference evidence="3 4" key="1">
    <citation type="submission" date="2020-12" db="EMBL/GenBank/DDBJ databases">
        <title>Concerted genomic and epigenomic changes stabilize Arabidopsis allopolyploids.</title>
        <authorList>
            <person name="Chen Z."/>
        </authorList>
    </citation>
    <scope>NUCLEOTIDE SEQUENCE [LARGE SCALE GENOMIC DNA]</scope>
    <source>
        <strain evidence="3">Allo738</strain>
        <tissue evidence="3">Leaf</tissue>
    </source>
</reference>
<dbReference type="InterPro" id="IPR053781">
    <property type="entry name" value="F-box_AtFBL13-like"/>
</dbReference>
<dbReference type="PANTHER" id="PTHR31900:SF33">
    <property type="entry name" value="PROTEIN WITH RNI-LIKE_FBD-LIKE DOMAIN"/>
    <property type="match status" value="1"/>
</dbReference>
<keyword evidence="1" id="KW-0812">Transmembrane</keyword>
<sequence length="442" mass="50125">MQGGRVGTSGEDRLSILPEPLLCHILSFLRTKDSVRTSVLSSRWRDLWLWVPRLDLDKSDFSDDNPSASFVDKFLNFRGESYLRGFKLNTDHDVYDTSPLEACLMRLVKCKIQHFEIENSFGFCILMMPLILSMCHTLVTLKLSFVILSKFESLSLPCLEIMHFEKVIFPGDKAAEALISCSPVLRDLKISQSRDDAVEILRVCSASLKSFTLKLTDRDYVDNGGSTVVIDTPRLEYLNLKDYQCKGFKIVSMSEDVKVDVDVVFEVIGGTVLSKRNIICDFLSCVSNVRYMTISRRSLEFIYRHLELKPRFKFRDLARLRATMFSNSSPEMLPVILETCPNLKHLTLELVHDSLVTEGTSGLLTAPPRCLVSSLESVDIESPITDKATELKLVSYFLENSTTLKKLVLRLNQSCRDKHEPGLLKQVLESPRCSSLCQLVII</sequence>
<evidence type="ECO:0000256" key="1">
    <source>
        <dbReference type="SAM" id="Phobius"/>
    </source>
</evidence>
<dbReference type="InterPro" id="IPR001810">
    <property type="entry name" value="F-box_dom"/>
</dbReference>
<dbReference type="SMART" id="SM00579">
    <property type="entry name" value="FBD"/>
    <property type="match status" value="1"/>
</dbReference>
<keyword evidence="1" id="KW-0472">Membrane</keyword>
<keyword evidence="4" id="KW-1185">Reference proteome</keyword>